<keyword evidence="3" id="KW-0862">Zinc</keyword>
<evidence type="ECO:0000256" key="3">
    <source>
        <dbReference type="ARBA" id="ARBA00022833"/>
    </source>
</evidence>
<dbReference type="SMART" id="SM00614">
    <property type="entry name" value="ZnF_BED"/>
    <property type="match status" value="1"/>
</dbReference>
<dbReference type="PROSITE" id="PS50808">
    <property type="entry name" value="ZF_BED"/>
    <property type="match status" value="1"/>
</dbReference>
<feature type="domain" description="BED-type" evidence="6">
    <location>
        <begin position="69"/>
        <end position="136"/>
    </location>
</feature>
<reference evidence="8" key="1">
    <citation type="submission" date="2016-11" db="UniProtKB">
        <authorList>
            <consortium name="WormBaseParasite"/>
        </authorList>
    </citation>
    <scope>IDENTIFICATION</scope>
</reference>
<dbReference type="Proteomes" id="UP000095281">
    <property type="component" value="Unplaced"/>
</dbReference>
<keyword evidence="7" id="KW-1185">Reference proteome</keyword>
<evidence type="ECO:0000256" key="2">
    <source>
        <dbReference type="ARBA" id="ARBA00022771"/>
    </source>
</evidence>
<proteinExistence type="predicted"/>
<evidence type="ECO:0000313" key="8">
    <source>
        <dbReference type="WBParaSite" id="MhA1_Contig2645.frz3.gene1"/>
    </source>
</evidence>
<dbReference type="GO" id="GO:0003677">
    <property type="term" value="F:DNA binding"/>
    <property type="evidence" value="ECO:0007669"/>
    <property type="project" value="InterPro"/>
</dbReference>
<feature type="region of interest" description="Disordered" evidence="5">
    <location>
        <begin position="44"/>
        <end position="72"/>
    </location>
</feature>
<organism evidence="7 8">
    <name type="scientific">Meloidogyne hapla</name>
    <name type="common">Root-knot nematode worm</name>
    <dbReference type="NCBI Taxonomy" id="6305"/>
    <lineage>
        <taxon>Eukaryota</taxon>
        <taxon>Metazoa</taxon>
        <taxon>Ecdysozoa</taxon>
        <taxon>Nematoda</taxon>
        <taxon>Chromadorea</taxon>
        <taxon>Rhabditida</taxon>
        <taxon>Tylenchina</taxon>
        <taxon>Tylenchomorpha</taxon>
        <taxon>Tylenchoidea</taxon>
        <taxon>Meloidogynidae</taxon>
        <taxon>Meloidogyninae</taxon>
        <taxon>Meloidogyne</taxon>
    </lineage>
</organism>
<name>A0A1I8BJW9_MELHA</name>
<accession>A0A1I8BJW9</accession>
<keyword evidence="2 4" id="KW-0863">Zinc-finger</keyword>
<evidence type="ECO:0000256" key="1">
    <source>
        <dbReference type="ARBA" id="ARBA00022723"/>
    </source>
</evidence>
<dbReference type="AlphaFoldDB" id="A0A1I8BJW9"/>
<evidence type="ECO:0000259" key="6">
    <source>
        <dbReference type="PROSITE" id="PS50808"/>
    </source>
</evidence>
<dbReference type="GO" id="GO:0008270">
    <property type="term" value="F:zinc ion binding"/>
    <property type="evidence" value="ECO:0007669"/>
    <property type="project" value="UniProtKB-KW"/>
</dbReference>
<keyword evidence="1" id="KW-0479">Metal-binding</keyword>
<protein>
    <submittedName>
        <fullName evidence="8">BED-type domain-containing protein</fullName>
    </submittedName>
</protein>
<dbReference type="WBParaSite" id="MhA1_Contig2645.frz3.gene1">
    <property type="protein sequence ID" value="MhA1_Contig2645.frz3.gene1"/>
    <property type="gene ID" value="MhA1_Contig2645.frz3.gene1"/>
</dbReference>
<dbReference type="InterPro" id="IPR003656">
    <property type="entry name" value="Znf_BED"/>
</dbReference>
<sequence length="156" mass="17774">MGRKGKEKAGTTSESGPEKDDRYMAEYIVPNANPDHPIRDYHIMSSEELEGNVEPGHGKDKKQNNSAGKRTSPVWNYFEEIEEPIEGSDKKVKVAYCKLLRKGEKCNYKHKMLSKHHLSNLANHLENKHPIEHESVKAAKEKRKVSFAQSSKTTIM</sequence>
<evidence type="ECO:0000256" key="4">
    <source>
        <dbReference type="PROSITE-ProRule" id="PRU00027"/>
    </source>
</evidence>
<feature type="region of interest" description="Disordered" evidence="5">
    <location>
        <begin position="1"/>
        <end position="24"/>
    </location>
</feature>
<evidence type="ECO:0000313" key="7">
    <source>
        <dbReference type="Proteomes" id="UP000095281"/>
    </source>
</evidence>
<evidence type="ECO:0000256" key="5">
    <source>
        <dbReference type="SAM" id="MobiDB-lite"/>
    </source>
</evidence>